<feature type="domain" description="F-box" evidence="1">
    <location>
        <begin position="21"/>
        <end position="56"/>
    </location>
</feature>
<dbReference type="AlphaFoldDB" id="A0AAV6XWE8"/>
<dbReference type="SUPFAM" id="SSF81383">
    <property type="entry name" value="F-box domain"/>
    <property type="match status" value="1"/>
</dbReference>
<dbReference type="PROSITE" id="PS50181">
    <property type="entry name" value="FBOX"/>
    <property type="match status" value="1"/>
</dbReference>
<evidence type="ECO:0000313" key="2">
    <source>
        <dbReference type="EMBL" id="KAG8383468.1"/>
    </source>
</evidence>
<dbReference type="Gene3D" id="3.80.10.10">
    <property type="entry name" value="Ribonuclease Inhibitor"/>
    <property type="match status" value="1"/>
</dbReference>
<dbReference type="Pfam" id="PF00646">
    <property type="entry name" value="F-box"/>
    <property type="match status" value="1"/>
</dbReference>
<dbReference type="InterPro" id="IPR053781">
    <property type="entry name" value="F-box_AtFBL13-like"/>
</dbReference>
<proteinExistence type="predicted"/>
<dbReference type="SUPFAM" id="SSF52047">
    <property type="entry name" value="RNI-like"/>
    <property type="match status" value="1"/>
</dbReference>
<dbReference type="Gene3D" id="1.20.1280.50">
    <property type="match status" value="1"/>
</dbReference>
<dbReference type="Proteomes" id="UP000826271">
    <property type="component" value="Unassembled WGS sequence"/>
</dbReference>
<name>A0AAV6XWE8_9LAMI</name>
<accession>A0AAV6XWE8</accession>
<gene>
    <name evidence="2" type="ORF">BUALT_Bualt04G0016300</name>
</gene>
<dbReference type="PANTHER" id="PTHR34145:SF28">
    <property type="entry name" value="F-BOX DOMAIN-CONTAINING PROTEIN"/>
    <property type="match status" value="1"/>
</dbReference>
<sequence>MIKMKRQCTMRRTLKQHKYEEGRISELPEPILHHILSFLPTKDATKTSTLSKSWNSTWKSFPILNFSLSDFLLSAICKNKNPKNLKKVVVQEFIKFVDDSINRRSVDTSIQKFDLQVDSKGFRVTTDDKNIKRWLDYAINNNVQHLVLAYHYDGCRRYILPPSLFGAKSLKNLELFGCQFIESGSIGFCLRKLSLVHVSIDQNTLQSVVSNSCCLLEELTMEHCKGFDVIKLSGLSKLDKAKLYLARDEVQIVAIEAPNLRCISYAGGFDSVRSSIVGSRYEKIKELVLHDTWITDDEFFRSVISSSDDHRFCLLEKMELKRCNLFGSSIRICSNIRLLDLSISDCF</sequence>
<dbReference type="CDD" id="cd22160">
    <property type="entry name" value="F-box_AtFBL13-like"/>
    <property type="match status" value="1"/>
</dbReference>
<dbReference type="SMART" id="SM00256">
    <property type="entry name" value="FBOX"/>
    <property type="match status" value="1"/>
</dbReference>
<comment type="caution">
    <text evidence="2">The sequence shown here is derived from an EMBL/GenBank/DDBJ whole genome shotgun (WGS) entry which is preliminary data.</text>
</comment>
<dbReference type="EMBL" id="WHWC01000004">
    <property type="protein sequence ID" value="KAG8383468.1"/>
    <property type="molecule type" value="Genomic_DNA"/>
</dbReference>
<organism evidence="2 3">
    <name type="scientific">Buddleja alternifolia</name>
    <dbReference type="NCBI Taxonomy" id="168488"/>
    <lineage>
        <taxon>Eukaryota</taxon>
        <taxon>Viridiplantae</taxon>
        <taxon>Streptophyta</taxon>
        <taxon>Embryophyta</taxon>
        <taxon>Tracheophyta</taxon>
        <taxon>Spermatophyta</taxon>
        <taxon>Magnoliopsida</taxon>
        <taxon>eudicotyledons</taxon>
        <taxon>Gunneridae</taxon>
        <taxon>Pentapetalae</taxon>
        <taxon>asterids</taxon>
        <taxon>lamiids</taxon>
        <taxon>Lamiales</taxon>
        <taxon>Scrophulariaceae</taxon>
        <taxon>Buddlejeae</taxon>
        <taxon>Buddleja</taxon>
    </lineage>
</organism>
<protein>
    <recommendedName>
        <fullName evidence="1">F-box domain-containing protein</fullName>
    </recommendedName>
</protein>
<dbReference type="InterPro" id="IPR032675">
    <property type="entry name" value="LRR_dom_sf"/>
</dbReference>
<dbReference type="InterPro" id="IPR055357">
    <property type="entry name" value="LRR_At1g61320_AtMIF1"/>
</dbReference>
<dbReference type="InterPro" id="IPR053772">
    <property type="entry name" value="At1g61320/At1g61330-like"/>
</dbReference>
<dbReference type="Pfam" id="PF23622">
    <property type="entry name" value="LRR_At1g61320_AtMIF1"/>
    <property type="match status" value="1"/>
</dbReference>
<evidence type="ECO:0000259" key="1">
    <source>
        <dbReference type="PROSITE" id="PS50181"/>
    </source>
</evidence>
<evidence type="ECO:0000313" key="3">
    <source>
        <dbReference type="Proteomes" id="UP000826271"/>
    </source>
</evidence>
<keyword evidence="3" id="KW-1185">Reference proteome</keyword>
<dbReference type="InterPro" id="IPR001810">
    <property type="entry name" value="F-box_dom"/>
</dbReference>
<dbReference type="InterPro" id="IPR036047">
    <property type="entry name" value="F-box-like_dom_sf"/>
</dbReference>
<reference evidence="2" key="1">
    <citation type="submission" date="2019-10" db="EMBL/GenBank/DDBJ databases">
        <authorList>
            <person name="Zhang R."/>
            <person name="Pan Y."/>
            <person name="Wang J."/>
            <person name="Ma R."/>
            <person name="Yu S."/>
        </authorList>
    </citation>
    <scope>NUCLEOTIDE SEQUENCE</scope>
    <source>
        <strain evidence="2">LA-IB0</strain>
        <tissue evidence="2">Leaf</tissue>
    </source>
</reference>
<dbReference type="PANTHER" id="PTHR34145">
    <property type="entry name" value="OS02G0105600 PROTEIN"/>
    <property type="match status" value="1"/>
</dbReference>